<dbReference type="PIRSF" id="PIRSF006060">
    <property type="entry name" value="AA_transporter"/>
    <property type="match status" value="1"/>
</dbReference>
<feature type="transmembrane region" description="Helical" evidence="7">
    <location>
        <begin position="301"/>
        <end position="323"/>
    </location>
</feature>
<feature type="transmembrane region" description="Helical" evidence="7">
    <location>
        <begin position="335"/>
        <end position="367"/>
    </location>
</feature>
<evidence type="ECO:0000256" key="7">
    <source>
        <dbReference type="SAM" id="Phobius"/>
    </source>
</evidence>
<evidence type="ECO:0000256" key="2">
    <source>
        <dbReference type="ARBA" id="ARBA00022448"/>
    </source>
</evidence>
<dbReference type="PANTHER" id="PTHR45649">
    <property type="entry name" value="AMINO-ACID PERMEASE BAT1"/>
    <property type="match status" value="1"/>
</dbReference>
<evidence type="ECO:0000313" key="8">
    <source>
        <dbReference type="EMBL" id="AUX34197.1"/>
    </source>
</evidence>
<evidence type="ECO:0000256" key="4">
    <source>
        <dbReference type="ARBA" id="ARBA00022989"/>
    </source>
</evidence>
<dbReference type="GO" id="GO:0016020">
    <property type="term" value="C:membrane"/>
    <property type="evidence" value="ECO:0007669"/>
    <property type="project" value="UniProtKB-SubCell"/>
</dbReference>
<feature type="transmembrane region" description="Helical" evidence="7">
    <location>
        <begin position="154"/>
        <end position="178"/>
    </location>
</feature>
<feature type="transmembrane region" description="Helical" evidence="7">
    <location>
        <begin position="470"/>
        <end position="492"/>
    </location>
</feature>
<dbReference type="PANTHER" id="PTHR45649:SF26">
    <property type="entry name" value="OS04G0435100 PROTEIN"/>
    <property type="match status" value="1"/>
</dbReference>
<comment type="subcellular location">
    <subcellularLocation>
        <location evidence="1">Membrane</location>
        <topology evidence="1">Multi-pass membrane protein</topology>
    </subcellularLocation>
</comment>
<keyword evidence="3 7" id="KW-0812">Transmembrane</keyword>
<dbReference type="Gene3D" id="1.20.1740.10">
    <property type="entry name" value="Amino acid/polyamine transporter I"/>
    <property type="match status" value="1"/>
</dbReference>
<feature type="transmembrane region" description="Helical" evidence="7">
    <location>
        <begin position="259"/>
        <end position="280"/>
    </location>
</feature>
<feature type="transmembrane region" description="Helical" evidence="7">
    <location>
        <begin position="504"/>
        <end position="523"/>
    </location>
</feature>
<name>A0A4P2QUW2_SORCE</name>
<feature type="transmembrane region" description="Helical" evidence="7">
    <location>
        <begin position="221"/>
        <end position="239"/>
    </location>
</feature>
<dbReference type="EMBL" id="CP012672">
    <property type="protein sequence ID" value="AUX34197.1"/>
    <property type="molecule type" value="Genomic_DNA"/>
</dbReference>
<feature type="region of interest" description="Disordered" evidence="6">
    <location>
        <begin position="1"/>
        <end position="27"/>
    </location>
</feature>
<organism evidence="8 9">
    <name type="scientific">Sorangium cellulosum</name>
    <name type="common">Polyangium cellulosum</name>
    <dbReference type="NCBI Taxonomy" id="56"/>
    <lineage>
        <taxon>Bacteria</taxon>
        <taxon>Pseudomonadati</taxon>
        <taxon>Myxococcota</taxon>
        <taxon>Polyangia</taxon>
        <taxon>Polyangiales</taxon>
        <taxon>Polyangiaceae</taxon>
        <taxon>Sorangium</taxon>
    </lineage>
</organism>
<feature type="transmembrane region" description="Helical" evidence="7">
    <location>
        <begin position="190"/>
        <end position="209"/>
    </location>
</feature>
<evidence type="ECO:0000256" key="1">
    <source>
        <dbReference type="ARBA" id="ARBA00004141"/>
    </source>
</evidence>
<dbReference type="InterPro" id="IPR002293">
    <property type="entry name" value="AA/rel_permease1"/>
</dbReference>
<evidence type="ECO:0000256" key="3">
    <source>
        <dbReference type="ARBA" id="ARBA00022692"/>
    </source>
</evidence>
<sequence length="546" mass="55146">MRDPISTAAPDRRGAAGAGSAAHGALGAGSAAHGALGAGSAAQGSSDADDLARLGYRQELRRDLGSLSAFAAGFSYVSILTTVFQLFVIGYAFGGTRFFWTWPVVFLGQLAVALNLAEVGSHYPVAGSVYQWGRRVSPGAPGWLAGWLKLVGDVVSVAAAAIALQAILPSVWGGFQLLGGDPSLTSRDGAANAVLLGAGLVALTTAINMAGVRAMAWVNDVGVMAELGGVVLLIGALFLHAVRGPAVVLEPIYGPSPPLGAGAAGLLAAALMPAYVLYGFDSAGSLAEETQSPRRIIPRAILKAIVASGVGGALLLLAALMAAPSLTDGRLATEGLAYVVVSALGPTLGKVFLVDVALAVCVCTLAIQTGASRLAFSMARDGALPCAPALARVSPRTKTPVLPAIAVGALACGMLVVNYGEAQLFVLITETAVLLVNLSYLLVTAGMLLRRLRGWPGSSGAPAGVFSLGRAGLALNAAAVAWGVALIANIAWPRRAGESAWMEYFPVIGVAGTIAAGLALFVATQRPSGERVAVSPPRESSASLIS</sequence>
<feature type="transmembrane region" description="Helical" evidence="7">
    <location>
        <begin position="401"/>
        <end position="419"/>
    </location>
</feature>
<accession>A0A4P2QUW2</accession>
<gene>
    <name evidence="8" type="ORF">SOCE836_063660</name>
</gene>
<evidence type="ECO:0000256" key="6">
    <source>
        <dbReference type="SAM" id="MobiDB-lite"/>
    </source>
</evidence>
<dbReference type="GO" id="GO:0022857">
    <property type="term" value="F:transmembrane transporter activity"/>
    <property type="evidence" value="ECO:0007669"/>
    <property type="project" value="InterPro"/>
</dbReference>
<keyword evidence="5 7" id="KW-0472">Membrane</keyword>
<evidence type="ECO:0000313" key="9">
    <source>
        <dbReference type="Proteomes" id="UP000295497"/>
    </source>
</evidence>
<protein>
    <submittedName>
        <fullName evidence="8">Amino acid permease</fullName>
    </submittedName>
</protein>
<dbReference type="Pfam" id="PF13520">
    <property type="entry name" value="AA_permease_2"/>
    <property type="match status" value="1"/>
</dbReference>
<keyword evidence="2" id="KW-0813">Transport</keyword>
<proteinExistence type="predicted"/>
<dbReference type="RefSeq" id="WP_129577442.1">
    <property type="nucleotide sequence ID" value="NZ_CP012672.1"/>
</dbReference>
<dbReference type="AlphaFoldDB" id="A0A4P2QUW2"/>
<feature type="transmembrane region" description="Helical" evidence="7">
    <location>
        <begin position="425"/>
        <end position="449"/>
    </location>
</feature>
<feature type="transmembrane region" description="Helical" evidence="7">
    <location>
        <begin position="99"/>
        <end position="117"/>
    </location>
</feature>
<evidence type="ECO:0000256" key="5">
    <source>
        <dbReference type="ARBA" id="ARBA00023136"/>
    </source>
</evidence>
<reference evidence="8 9" key="1">
    <citation type="submission" date="2015-09" db="EMBL/GenBank/DDBJ databases">
        <title>Sorangium comparison.</title>
        <authorList>
            <person name="Zaburannyi N."/>
            <person name="Bunk B."/>
            <person name="Overmann J."/>
            <person name="Mueller R."/>
        </authorList>
    </citation>
    <scope>NUCLEOTIDE SEQUENCE [LARGE SCALE GENOMIC DNA]</scope>
    <source>
        <strain evidence="8 9">So ce836</strain>
    </source>
</reference>
<keyword evidence="4 7" id="KW-1133">Transmembrane helix</keyword>
<feature type="compositionally biased region" description="Low complexity" evidence="6">
    <location>
        <begin position="18"/>
        <end position="27"/>
    </location>
</feature>
<feature type="transmembrane region" description="Helical" evidence="7">
    <location>
        <begin position="67"/>
        <end position="93"/>
    </location>
</feature>
<dbReference type="Proteomes" id="UP000295497">
    <property type="component" value="Chromosome"/>
</dbReference>